<dbReference type="GO" id="GO:0004252">
    <property type="term" value="F:serine-type endopeptidase activity"/>
    <property type="evidence" value="ECO:0007669"/>
    <property type="project" value="UniProtKB-UniRule"/>
</dbReference>
<dbReference type="PROSITE" id="PS00137">
    <property type="entry name" value="SUBTILASE_HIS"/>
    <property type="match status" value="1"/>
</dbReference>
<evidence type="ECO:0000256" key="4">
    <source>
        <dbReference type="ARBA" id="ARBA00022825"/>
    </source>
</evidence>
<dbReference type="InterPro" id="IPR051048">
    <property type="entry name" value="Peptidase_S8/S53_subtilisin"/>
</dbReference>
<evidence type="ECO:0000256" key="2">
    <source>
        <dbReference type="ARBA" id="ARBA00022670"/>
    </source>
</evidence>
<dbReference type="PROSITE" id="PS00136">
    <property type="entry name" value="SUBTILASE_ASP"/>
    <property type="match status" value="1"/>
</dbReference>
<dbReference type="InterPro" id="IPR023828">
    <property type="entry name" value="Peptidase_S8_Ser-AS"/>
</dbReference>
<dbReference type="Proteomes" id="UP000219546">
    <property type="component" value="Unassembled WGS sequence"/>
</dbReference>
<evidence type="ECO:0000313" key="9">
    <source>
        <dbReference type="Proteomes" id="UP000219546"/>
    </source>
</evidence>
<dbReference type="CDD" id="cd07477">
    <property type="entry name" value="Peptidases_S8_Subtilisin_subset"/>
    <property type="match status" value="1"/>
</dbReference>
<dbReference type="Pfam" id="PF00082">
    <property type="entry name" value="Peptidase_S8"/>
    <property type="match status" value="1"/>
</dbReference>
<protein>
    <submittedName>
        <fullName evidence="8">Type II signal peptidase</fullName>
    </submittedName>
</protein>
<evidence type="ECO:0000256" key="5">
    <source>
        <dbReference type="PROSITE-ProRule" id="PRU01240"/>
    </source>
</evidence>
<dbReference type="PROSITE" id="PS51892">
    <property type="entry name" value="SUBTILASE"/>
    <property type="match status" value="1"/>
</dbReference>
<feature type="active site" description="Charge relay system" evidence="5">
    <location>
        <position position="248"/>
    </location>
</feature>
<dbReference type="PANTHER" id="PTHR43399:SF4">
    <property type="entry name" value="CELL WALL-ASSOCIATED PROTEASE"/>
    <property type="match status" value="1"/>
</dbReference>
<dbReference type="RefSeq" id="WP_097160320.1">
    <property type="nucleotide sequence ID" value="NZ_JBEPMQ010000014.1"/>
</dbReference>
<dbReference type="AlphaFoldDB" id="A0A285D748"/>
<comment type="similarity">
    <text evidence="1 5 6">Belongs to the peptidase S8 family.</text>
</comment>
<sequence length="340" mass="36346">MAKEKRLIPYTVLEILDKKMEQESIPEGIDLIQAPLAWEKGKYGEGIVVAVLDTGIDKEHPDLKDRIIDGKDFTGAGDYHDDNGHGTHVSGTILASLNDDGVVGVAPKASILALKVLDADGTGNLEWINAALEYAINWRGPNKEKVSVISLSLGGPADEEEHRLLQKAVQNNILVVCAAGNSGDGRDDTDEMDYPGAYPEVVAVGAVDLNKNLAEFSNTNDEIDLVAPGVEIISTYPGGRYAKMSGTSMATPHVSGAAALIKIIAEQEFGRELTEAELYAQLVKQTEDLGLDKRAQGNGFLNLKAIGAQEPGQPGTGKEITITIESESLELPKKTVVVTY</sequence>
<evidence type="ECO:0000256" key="1">
    <source>
        <dbReference type="ARBA" id="ARBA00011073"/>
    </source>
</evidence>
<proteinExistence type="inferred from homology"/>
<evidence type="ECO:0000256" key="3">
    <source>
        <dbReference type="ARBA" id="ARBA00022801"/>
    </source>
</evidence>
<dbReference type="InterPro" id="IPR034202">
    <property type="entry name" value="Subtilisin_Carlsberg-like"/>
</dbReference>
<name>A0A285D748_9BACI</name>
<organism evidence="8 9">
    <name type="scientific">Bacillus oleivorans</name>
    <dbReference type="NCBI Taxonomy" id="1448271"/>
    <lineage>
        <taxon>Bacteria</taxon>
        <taxon>Bacillati</taxon>
        <taxon>Bacillota</taxon>
        <taxon>Bacilli</taxon>
        <taxon>Bacillales</taxon>
        <taxon>Bacillaceae</taxon>
        <taxon>Bacillus</taxon>
    </lineage>
</organism>
<dbReference type="Gene3D" id="3.40.50.200">
    <property type="entry name" value="Peptidase S8/S53 domain"/>
    <property type="match status" value="1"/>
</dbReference>
<feature type="domain" description="Peptidase S8/S53" evidence="7">
    <location>
        <begin position="44"/>
        <end position="299"/>
    </location>
</feature>
<dbReference type="InterPro" id="IPR000209">
    <property type="entry name" value="Peptidase_S8/S53_dom"/>
</dbReference>
<keyword evidence="4 5" id="KW-0720">Serine protease</keyword>
<reference evidence="8 9" key="1">
    <citation type="submission" date="2017-08" db="EMBL/GenBank/DDBJ databases">
        <authorList>
            <person name="de Groot N.N."/>
        </authorList>
    </citation>
    <scope>NUCLEOTIDE SEQUENCE [LARGE SCALE GENOMIC DNA]</scope>
    <source>
        <strain evidence="8 9">JC228</strain>
    </source>
</reference>
<evidence type="ECO:0000259" key="7">
    <source>
        <dbReference type="Pfam" id="PF00082"/>
    </source>
</evidence>
<dbReference type="OrthoDB" id="9798386at2"/>
<dbReference type="GO" id="GO:0006508">
    <property type="term" value="P:proteolysis"/>
    <property type="evidence" value="ECO:0007669"/>
    <property type="project" value="UniProtKB-KW"/>
</dbReference>
<keyword evidence="9" id="KW-1185">Reference proteome</keyword>
<dbReference type="InterPro" id="IPR036852">
    <property type="entry name" value="Peptidase_S8/S53_dom_sf"/>
</dbReference>
<feature type="active site" description="Charge relay system" evidence="5">
    <location>
        <position position="85"/>
    </location>
</feature>
<keyword evidence="3 5" id="KW-0378">Hydrolase</keyword>
<evidence type="ECO:0000256" key="6">
    <source>
        <dbReference type="RuleBase" id="RU003355"/>
    </source>
</evidence>
<accession>A0A285D748</accession>
<gene>
    <name evidence="8" type="ORF">SAMN05877753_11150</name>
</gene>
<dbReference type="EMBL" id="OAOP01000011">
    <property type="protein sequence ID" value="SNX75176.1"/>
    <property type="molecule type" value="Genomic_DNA"/>
</dbReference>
<dbReference type="PRINTS" id="PR00723">
    <property type="entry name" value="SUBTILISIN"/>
</dbReference>
<evidence type="ECO:0000313" key="8">
    <source>
        <dbReference type="EMBL" id="SNX75176.1"/>
    </source>
</evidence>
<dbReference type="InterPro" id="IPR023827">
    <property type="entry name" value="Peptidase_S8_Asp-AS"/>
</dbReference>
<dbReference type="InterPro" id="IPR022398">
    <property type="entry name" value="Peptidase_S8_His-AS"/>
</dbReference>
<dbReference type="PANTHER" id="PTHR43399">
    <property type="entry name" value="SUBTILISIN-RELATED"/>
    <property type="match status" value="1"/>
</dbReference>
<dbReference type="PROSITE" id="PS00138">
    <property type="entry name" value="SUBTILASE_SER"/>
    <property type="match status" value="1"/>
</dbReference>
<dbReference type="SUPFAM" id="SSF52743">
    <property type="entry name" value="Subtilisin-like"/>
    <property type="match status" value="1"/>
</dbReference>
<keyword evidence="2 5" id="KW-0645">Protease</keyword>
<feature type="active site" description="Charge relay system" evidence="5">
    <location>
        <position position="53"/>
    </location>
</feature>
<dbReference type="InterPro" id="IPR015500">
    <property type="entry name" value="Peptidase_S8_subtilisin-rel"/>
</dbReference>